<reference evidence="2 3" key="1">
    <citation type="journal article" date="2019" name="ACS Chem. Biol.">
        <title>Identification and Mobilization of a Cryptic Antibiotic Biosynthesis Gene Locus from a Human-Pathogenic Nocardia Isolate.</title>
        <authorList>
            <person name="Herisse M."/>
            <person name="Ishida K."/>
            <person name="Porter J.L."/>
            <person name="Howden B."/>
            <person name="Hertweck C."/>
            <person name="Stinear T.P."/>
            <person name="Pidot S.J."/>
        </authorList>
    </citation>
    <scope>NUCLEOTIDE SEQUENCE [LARGE SCALE GENOMIC DNA]</scope>
    <source>
        <strain evidence="2 3">AUSMDU00024985</strain>
    </source>
</reference>
<dbReference type="InterPro" id="IPR000639">
    <property type="entry name" value="Epox_hydrolase-like"/>
</dbReference>
<name>A0A6G9XSK6_NOCBR</name>
<dbReference type="Pfam" id="PF12697">
    <property type="entry name" value="Abhydrolase_6"/>
    <property type="match status" value="1"/>
</dbReference>
<dbReference type="InterPro" id="IPR050266">
    <property type="entry name" value="AB_hydrolase_sf"/>
</dbReference>
<evidence type="ECO:0000313" key="2">
    <source>
        <dbReference type="EMBL" id="QIS03899.1"/>
    </source>
</evidence>
<dbReference type="Gene3D" id="3.40.50.1820">
    <property type="entry name" value="alpha/beta hydrolase"/>
    <property type="match status" value="1"/>
</dbReference>
<proteinExistence type="predicted"/>
<dbReference type="GO" id="GO:0047372">
    <property type="term" value="F:monoacylglycerol lipase activity"/>
    <property type="evidence" value="ECO:0007669"/>
    <property type="project" value="TreeGrafter"/>
</dbReference>
<gene>
    <name evidence="2" type="ORF">F5X71_17630</name>
</gene>
<dbReference type="SUPFAM" id="SSF53474">
    <property type="entry name" value="alpha/beta-Hydrolases"/>
    <property type="match status" value="1"/>
</dbReference>
<sequence>MEEFAFWRANGRRFTHCGHQIFYRDGGTGTDGTLLCVHGFPTASWDWHRLWSGLCDRFTRVLAPDMIGFGWSAKPRNYTYTIADQADLHEHLLREQGVDRFHILAHDYGDTVTQELLARDIERRAAGDDSLLIESVCLLNGGLFPETHRARPAQRLLAGPLGPLAGVFGTERVFTASLAAVFGPDTRPSEAEMNQFWLLWCSKHGKRNGHKLIRYMGERRRHRERWVGALRGTPAPTRLIDGVRDPVSGAHMVHRYRELLPNPDVVELDVGHYPQLEAPTETLTAFLDFHTHATK</sequence>
<dbReference type="EMBL" id="CP046171">
    <property type="protein sequence ID" value="QIS03899.1"/>
    <property type="molecule type" value="Genomic_DNA"/>
</dbReference>
<dbReference type="InterPro" id="IPR029058">
    <property type="entry name" value="AB_hydrolase_fold"/>
</dbReference>
<accession>A0A6G9XSK6</accession>
<keyword evidence="2" id="KW-0378">Hydrolase</keyword>
<dbReference type="PANTHER" id="PTHR43798">
    <property type="entry name" value="MONOACYLGLYCEROL LIPASE"/>
    <property type="match status" value="1"/>
</dbReference>
<dbReference type="GO" id="GO:0016020">
    <property type="term" value="C:membrane"/>
    <property type="evidence" value="ECO:0007669"/>
    <property type="project" value="TreeGrafter"/>
</dbReference>
<protein>
    <submittedName>
        <fullName evidence="2">Alpha/beta fold hydrolase</fullName>
    </submittedName>
</protein>
<dbReference type="RefSeq" id="WP_167463019.1">
    <property type="nucleotide sequence ID" value="NZ_CP046171.1"/>
</dbReference>
<organism evidence="2 3">
    <name type="scientific">Nocardia brasiliensis</name>
    <dbReference type="NCBI Taxonomy" id="37326"/>
    <lineage>
        <taxon>Bacteria</taxon>
        <taxon>Bacillati</taxon>
        <taxon>Actinomycetota</taxon>
        <taxon>Actinomycetes</taxon>
        <taxon>Mycobacteriales</taxon>
        <taxon>Nocardiaceae</taxon>
        <taxon>Nocardia</taxon>
    </lineage>
</organism>
<feature type="domain" description="AB hydrolase-1" evidence="1">
    <location>
        <begin position="34"/>
        <end position="282"/>
    </location>
</feature>
<evidence type="ECO:0000259" key="1">
    <source>
        <dbReference type="Pfam" id="PF12697"/>
    </source>
</evidence>
<dbReference type="Proteomes" id="UP000501705">
    <property type="component" value="Chromosome"/>
</dbReference>
<dbReference type="PRINTS" id="PR00412">
    <property type="entry name" value="EPOXHYDRLASE"/>
</dbReference>
<dbReference type="AlphaFoldDB" id="A0A6G9XSK6"/>
<evidence type="ECO:0000313" key="3">
    <source>
        <dbReference type="Proteomes" id="UP000501705"/>
    </source>
</evidence>
<dbReference type="InterPro" id="IPR000073">
    <property type="entry name" value="AB_hydrolase_1"/>
</dbReference>
<dbReference type="GO" id="GO:0046464">
    <property type="term" value="P:acylglycerol catabolic process"/>
    <property type="evidence" value="ECO:0007669"/>
    <property type="project" value="TreeGrafter"/>
</dbReference>
<dbReference type="PANTHER" id="PTHR43798:SF33">
    <property type="entry name" value="HYDROLASE, PUTATIVE (AFU_ORTHOLOGUE AFUA_2G14860)-RELATED"/>
    <property type="match status" value="1"/>
</dbReference>